<name>A0AAN8I4V1_9EURO</name>
<evidence type="ECO:0000256" key="1">
    <source>
        <dbReference type="ARBA" id="ARBA00004305"/>
    </source>
</evidence>
<comment type="caution">
    <text evidence="18">The sequence shown here is derived from an EMBL/GenBank/DDBJ whole genome shotgun (WGS) entry which is preliminary data.</text>
</comment>
<dbReference type="PANTHER" id="PTHR11538">
    <property type="entry name" value="PHENYLALANYL-TRNA SYNTHETASE"/>
    <property type="match status" value="1"/>
</dbReference>
<evidence type="ECO:0000256" key="4">
    <source>
        <dbReference type="ARBA" id="ARBA00022598"/>
    </source>
</evidence>
<dbReference type="PROSITE" id="PS50862">
    <property type="entry name" value="AA_TRNA_LIGASE_II"/>
    <property type="match status" value="1"/>
</dbReference>
<dbReference type="GO" id="GO:0004826">
    <property type="term" value="F:phenylalanine-tRNA ligase activity"/>
    <property type="evidence" value="ECO:0007669"/>
    <property type="project" value="UniProtKB-EC"/>
</dbReference>
<feature type="domain" description="Aminoacyl-transfer RNA synthetases class-II family profile" evidence="16">
    <location>
        <begin position="213"/>
        <end position="431"/>
    </location>
</feature>
<dbReference type="NCBIfam" id="TIGR00469">
    <property type="entry name" value="pheS_mito"/>
    <property type="match status" value="1"/>
</dbReference>
<dbReference type="Gene3D" id="3.30.70.380">
    <property type="entry name" value="Ferrodoxin-fold anticodon-binding domain"/>
    <property type="match status" value="1"/>
</dbReference>
<keyword evidence="9" id="KW-0496">Mitochondrion</keyword>
<accession>A0AAN8I4V1</accession>
<dbReference type="FunFam" id="3.30.930.10:FF:000053">
    <property type="entry name" value="Phenylalanyl-tRNA synthetase mitochondrial"/>
    <property type="match status" value="1"/>
</dbReference>
<feature type="region of interest" description="Disordered" evidence="15">
    <location>
        <begin position="45"/>
        <end position="103"/>
    </location>
</feature>
<feature type="compositionally biased region" description="Low complexity" evidence="15">
    <location>
        <begin position="452"/>
        <end position="465"/>
    </location>
</feature>
<evidence type="ECO:0000256" key="10">
    <source>
        <dbReference type="ARBA" id="ARBA00023146"/>
    </source>
</evidence>
<reference evidence="18 19" key="1">
    <citation type="submission" date="2022-12" db="EMBL/GenBank/DDBJ databases">
        <title>Genomic features and morphological characterization of a novel Knufia sp. strain isolated from spacecraft assembly facility.</title>
        <authorList>
            <person name="Teixeira M."/>
            <person name="Chander A.M."/>
            <person name="Stajich J.E."/>
            <person name="Venkateswaran K."/>
        </authorList>
    </citation>
    <scope>NUCLEOTIDE SEQUENCE [LARGE SCALE GENOMIC DNA]</scope>
    <source>
        <strain evidence="18 19">FJI-L2-BK-P2</strain>
    </source>
</reference>
<comment type="function">
    <text evidence="13">Is responsible for the charging of tRNA(Phe) with phenylalanine in mitochondrial translation.</text>
</comment>
<dbReference type="SMART" id="SM00896">
    <property type="entry name" value="FDX-ACB"/>
    <property type="match status" value="1"/>
</dbReference>
<dbReference type="GO" id="GO:0005759">
    <property type="term" value="C:mitochondrial matrix"/>
    <property type="evidence" value="ECO:0007669"/>
    <property type="project" value="UniProtKB-SubCell"/>
</dbReference>
<evidence type="ECO:0000313" key="18">
    <source>
        <dbReference type="EMBL" id="KAK5950420.1"/>
    </source>
</evidence>
<feature type="domain" description="FDX-ACB" evidence="17">
    <location>
        <begin position="428"/>
        <end position="553"/>
    </location>
</feature>
<dbReference type="InterPro" id="IPR045864">
    <property type="entry name" value="aa-tRNA-synth_II/BPL/LPL"/>
</dbReference>
<evidence type="ECO:0000256" key="7">
    <source>
        <dbReference type="ARBA" id="ARBA00022917"/>
    </source>
</evidence>
<feature type="compositionally biased region" description="Basic and acidic residues" evidence="15">
    <location>
        <begin position="71"/>
        <end position="80"/>
    </location>
</feature>
<dbReference type="PROSITE" id="PS51447">
    <property type="entry name" value="FDX_ACB"/>
    <property type="match status" value="1"/>
</dbReference>
<evidence type="ECO:0000313" key="19">
    <source>
        <dbReference type="Proteomes" id="UP001316803"/>
    </source>
</evidence>
<evidence type="ECO:0000256" key="5">
    <source>
        <dbReference type="ARBA" id="ARBA00022741"/>
    </source>
</evidence>
<evidence type="ECO:0000256" key="13">
    <source>
        <dbReference type="ARBA" id="ARBA00057761"/>
    </source>
</evidence>
<evidence type="ECO:0000259" key="16">
    <source>
        <dbReference type="PROSITE" id="PS50862"/>
    </source>
</evidence>
<dbReference type="GO" id="GO:0006432">
    <property type="term" value="P:phenylalanyl-tRNA aminoacylation"/>
    <property type="evidence" value="ECO:0007669"/>
    <property type="project" value="InterPro"/>
</dbReference>
<keyword evidence="4 18" id="KW-0436">Ligase</keyword>
<organism evidence="18 19">
    <name type="scientific">Knufia fluminis</name>
    <dbReference type="NCBI Taxonomy" id="191047"/>
    <lineage>
        <taxon>Eukaryota</taxon>
        <taxon>Fungi</taxon>
        <taxon>Dikarya</taxon>
        <taxon>Ascomycota</taxon>
        <taxon>Pezizomycotina</taxon>
        <taxon>Eurotiomycetes</taxon>
        <taxon>Chaetothyriomycetidae</taxon>
        <taxon>Chaetothyriales</taxon>
        <taxon>Trichomeriaceae</taxon>
        <taxon>Knufia</taxon>
    </lineage>
</organism>
<dbReference type="Pfam" id="PF01409">
    <property type="entry name" value="tRNA-synt_2d"/>
    <property type="match status" value="2"/>
</dbReference>
<evidence type="ECO:0000256" key="2">
    <source>
        <dbReference type="ARBA" id="ARBA00008226"/>
    </source>
</evidence>
<keyword evidence="19" id="KW-1185">Reference proteome</keyword>
<keyword evidence="6" id="KW-0067">ATP-binding</keyword>
<evidence type="ECO:0000256" key="14">
    <source>
        <dbReference type="ARBA" id="ARBA00073229"/>
    </source>
</evidence>
<evidence type="ECO:0000256" key="6">
    <source>
        <dbReference type="ARBA" id="ARBA00022840"/>
    </source>
</evidence>
<evidence type="ECO:0000256" key="8">
    <source>
        <dbReference type="ARBA" id="ARBA00022946"/>
    </source>
</evidence>
<keyword evidence="5" id="KW-0547">Nucleotide-binding</keyword>
<dbReference type="Proteomes" id="UP001316803">
    <property type="component" value="Unassembled WGS sequence"/>
</dbReference>
<dbReference type="Pfam" id="PF03147">
    <property type="entry name" value="FDX-ACB"/>
    <property type="match status" value="1"/>
</dbReference>
<dbReference type="SUPFAM" id="SSF54991">
    <property type="entry name" value="Anticodon-binding domain of PheRS"/>
    <property type="match status" value="1"/>
</dbReference>
<proteinExistence type="inferred from homology"/>
<comment type="similarity">
    <text evidence="2">Belongs to the class-II aminoacyl-tRNA synthetase family.</text>
</comment>
<dbReference type="InterPro" id="IPR002319">
    <property type="entry name" value="Phenylalanyl-tRNA_Synthase"/>
</dbReference>
<keyword evidence="7" id="KW-0648">Protein biosynthesis</keyword>
<dbReference type="PANTHER" id="PTHR11538:SF41">
    <property type="entry name" value="PHENYLALANINE--TRNA LIGASE, MITOCHONDRIAL"/>
    <property type="match status" value="1"/>
</dbReference>
<dbReference type="InterPro" id="IPR006195">
    <property type="entry name" value="aa-tRNA-synth_II"/>
</dbReference>
<dbReference type="EC" id="6.1.1.20" evidence="3"/>
<evidence type="ECO:0000256" key="11">
    <source>
        <dbReference type="ARBA" id="ARBA00031194"/>
    </source>
</evidence>
<keyword evidence="8" id="KW-0809">Transit peptide</keyword>
<dbReference type="AlphaFoldDB" id="A0AAN8I4V1"/>
<sequence>MHLARTGAFLRALRSARLAAPRPSRVSSVQRARWFSNTRRCLTSPTAFPEQSVPGSDEVDPKKTAGTTEQIHQHEVKQDTTDVAGDSEARPGKSILGKHYPSDETTNVTDTILSLVGRKLYDTPNHPIAITRRLIESVFPPPLYKNHVATNPVVTVHANFDVLGFPQDHPGRSRTDTYYVDSSTVLRTHTSAHQHSAFQRIAVDAENGYTICADVYRRDSIDRSHFPVFHQMEGACTWQLPPKKQSKETRLQQQQRRAQSIRESIDALPKHGLEIIDEAGSYNNHTNPVQIQHDPDDSQLLVEHLKRSLEQLVQKVFTAAQEARPDQKQEQLKVRWIEAYFPFTSPSFELEVFWQGEWLELLGCGVVQQSILNNAGLEDRIGWAWGIGIERLAMLLFNVPDIRLFWSQDDRFLKQFQDGKITRFESFSRYPPCYKDISFWVRPSPAGASPIGAESSSGVAAAAGGDSKKASPSETQPAAFHENDIMEIVRDVAGTLVEDVKLVDEFVHPKNGKKSLCYRINYRSNERTLTNEEVNELHQKVVDKMGELPVEIR</sequence>
<dbReference type="CDD" id="cd00496">
    <property type="entry name" value="PheRS_alpha_core"/>
    <property type="match status" value="1"/>
</dbReference>
<evidence type="ECO:0000256" key="15">
    <source>
        <dbReference type="SAM" id="MobiDB-lite"/>
    </source>
</evidence>
<dbReference type="InterPro" id="IPR005121">
    <property type="entry name" value="Fdx_antiC-bd"/>
</dbReference>
<comment type="subcellular location">
    <subcellularLocation>
        <location evidence="1">Mitochondrion matrix</location>
    </subcellularLocation>
</comment>
<dbReference type="InterPro" id="IPR036690">
    <property type="entry name" value="Fdx_antiC-bd_sf"/>
</dbReference>
<dbReference type="EMBL" id="JAKLMC020000027">
    <property type="protein sequence ID" value="KAK5950420.1"/>
    <property type="molecule type" value="Genomic_DNA"/>
</dbReference>
<protein>
    <recommendedName>
        <fullName evidence="14">Phenylalanine--tRNA ligase, mitochondrial</fullName>
        <ecNumber evidence="3">6.1.1.20</ecNumber>
    </recommendedName>
    <alternativeName>
        <fullName evidence="11">Phenylalanyl-tRNA synthetase</fullName>
    </alternativeName>
</protein>
<dbReference type="GO" id="GO:0000049">
    <property type="term" value="F:tRNA binding"/>
    <property type="evidence" value="ECO:0007669"/>
    <property type="project" value="InterPro"/>
</dbReference>
<dbReference type="Gene3D" id="3.30.930.10">
    <property type="entry name" value="Bira Bifunctional Protein, Domain 2"/>
    <property type="match status" value="1"/>
</dbReference>
<evidence type="ECO:0000259" key="17">
    <source>
        <dbReference type="PROSITE" id="PS51447"/>
    </source>
</evidence>
<feature type="region of interest" description="Disordered" evidence="15">
    <location>
        <begin position="452"/>
        <end position="477"/>
    </location>
</feature>
<gene>
    <name evidence="18" type="primary">MSF1</name>
    <name evidence="18" type="ORF">OHC33_008639</name>
</gene>
<comment type="catalytic activity">
    <reaction evidence="12">
        <text>tRNA(Phe) + L-phenylalanine + ATP = L-phenylalanyl-tRNA(Phe) + AMP + diphosphate + H(+)</text>
        <dbReference type="Rhea" id="RHEA:19413"/>
        <dbReference type="Rhea" id="RHEA-COMP:9668"/>
        <dbReference type="Rhea" id="RHEA-COMP:9699"/>
        <dbReference type="ChEBI" id="CHEBI:15378"/>
        <dbReference type="ChEBI" id="CHEBI:30616"/>
        <dbReference type="ChEBI" id="CHEBI:33019"/>
        <dbReference type="ChEBI" id="CHEBI:58095"/>
        <dbReference type="ChEBI" id="CHEBI:78442"/>
        <dbReference type="ChEBI" id="CHEBI:78531"/>
        <dbReference type="ChEBI" id="CHEBI:456215"/>
        <dbReference type="EC" id="6.1.1.20"/>
    </reaction>
</comment>
<dbReference type="SUPFAM" id="SSF55681">
    <property type="entry name" value="Class II aaRS and biotin synthetases"/>
    <property type="match status" value="1"/>
</dbReference>
<dbReference type="GO" id="GO:0005524">
    <property type="term" value="F:ATP binding"/>
    <property type="evidence" value="ECO:0007669"/>
    <property type="project" value="UniProtKB-KW"/>
</dbReference>
<evidence type="ECO:0000256" key="12">
    <source>
        <dbReference type="ARBA" id="ARBA00049255"/>
    </source>
</evidence>
<dbReference type="InterPro" id="IPR004530">
    <property type="entry name" value="Phe-tRNA-synth_IIc_mito"/>
</dbReference>
<evidence type="ECO:0000256" key="3">
    <source>
        <dbReference type="ARBA" id="ARBA00012814"/>
    </source>
</evidence>
<evidence type="ECO:0000256" key="9">
    <source>
        <dbReference type="ARBA" id="ARBA00023128"/>
    </source>
</evidence>
<keyword evidence="10" id="KW-0030">Aminoacyl-tRNA synthetase</keyword>